<dbReference type="STRING" id="1160497.A0A1L9VKK8"/>
<dbReference type="PROSITE" id="PS00028">
    <property type="entry name" value="ZINC_FINGER_C2H2_1"/>
    <property type="match status" value="1"/>
</dbReference>
<feature type="region of interest" description="Disordered" evidence="2">
    <location>
        <begin position="508"/>
        <end position="546"/>
    </location>
</feature>
<dbReference type="RefSeq" id="XP_022401129.1">
    <property type="nucleotide sequence ID" value="XM_022544273.1"/>
</dbReference>
<evidence type="ECO:0000313" key="4">
    <source>
        <dbReference type="EMBL" id="OJJ84431.1"/>
    </source>
</evidence>
<keyword evidence="5" id="KW-1185">Reference proteome</keyword>
<dbReference type="EMBL" id="KV878897">
    <property type="protein sequence ID" value="OJJ84431.1"/>
    <property type="molecule type" value="Genomic_DNA"/>
</dbReference>
<feature type="domain" description="C2H2-type" evidence="3">
    <location>
        <begin position="415"/>
        <end position="442"/>
    </location>
</feature>
<dbReference type="OrthoDB" id="9368434at2759"/>
<sequence length="795" mass="87025">MTSQPEPSRVHPRRRQMTTAPPSLASSSRMVQDGSSRPSLSLRKGQTFHSPTTPPSGDRDPVVSFRTLPTRSPTCPKSLEAIVAGEERMSDILNRIDLNSTSSSNAMPRPHDDMPVPRSFLQRQTQSNALVRKAEKQPMMDDPQRFSPAKVCHDHASDSGLGSSISSSQGMMSEKGKVAAGQLSVQGIESSALTTTQSAITSSISALQSNTSGKRSLSALACKQMEALVMIPILKEERLKPFHPLVESIPQLVENKEIACLRDIEKTLLWLAPQRATSGASYFRFCEFTIQCLHTSLYHINELDQRLPSDRPYTNGYFLDLIEQVRRHAAMIHESRNKNRAAGKARLALEGGVAKTGRPAELVAYKDGQAISMKTGQAYNGSTLKRNLSVSSADEGVARSMARRKKNAPPMDINQKCSNCEKVFKRPCDLTKHEKTHSRPWKCTDKTCKYYEIGWPTEKERDRHINDKHSKSPSVYYCLFNPCPYQSKRESNCKQHMEKTHGWAYVRSKHNGKGLPKTTALATPQSSSMATPASASATLSTPATGSIQSPYESATGPAYSNPQFSFANPPAQTGAGDFQLFPEASPYRGSSSSASVYTGGASEFDSFPTGTAGLDAFQSQLENADPNGLIPPNMANMPLDVAIPDFAGAAMGFGGSPMTSTDSSSLDLEWSNVGAQNFNNELATTNMQMVTSQPVGGNSMQSYSEDPYMADPLAYTQFSQQFDEGFADLCERNYQTSKFENDFPLFQNPTYPSEPMNNALAGVGDPNAMFPTGQSQEQTGYYHQAWPAEVDISIY</sequence>
<feature type="compositionally biased region" description="Low complexity" evidence="2">
    <location>
        <begin position="158"/>
        <end position="169"/>
    </location>
</feature>
<evidence type="ECO:0000256" key="2">
    <source>
        <dbReference type="SAM" id="MobiDB-lite"/>
    </source>
</evidence>
<dbReference type="VEuPathDB" id="FungiDB:ASPGLDRAFT_331956"/>
<protein>
    <recommendedName>
        <fullName evidence="3">C2H2-type domain-containing protein</fullName>
    </recommendedName>
</protein>
<dbReference type="SMART" id="SM00355">
    <property type="entry name" value="ZnF_C2H2"/>
    <property type="match status" value="2"/>
</dbReference>
<feature type="region of interest" description="Disordered" evidence="2">
    <location>
        <begin position="1"/>
        <end position="71"/>
    </location>
</feature>
<dbReference type="Proteomes" id="UP000184300">
    <property type="component" value="Unassembled WGS sequence"/>
</dbReference>
<gene>
    <name evidence="4" type="ORF">ASPGLDRAFT_331956</name>
</gene>
<dbReference type="PROSITE" id="PS50157">
    <property type="entry name" value="ZINC_FINGER_C2H2_2"/>
    <property type="match status" value="1"/>
</dbReference>
<name>A0A1L9VKK8_ASPGL</name>
<reference evidence="5" key="1">
    <citation type="journal article" date="2017" name="Genome Biol.">
        <title>Comparative genomics reveals high biological diversity and specific adaptations in the industrially and medically important fungal genus Aspergillus.</title>
        <authorList>
            <person name="de Vries R.P."/>
            <person name="Riley R."/>
            <person name="Wiebenga A."/>
            <person name="Aguilar-Osorio G."/>
            <person name="Amillis S."/>
            <person name="Uchima C.A."/>
            <person name="Anderluh G."/>
            <person name="Asadollahi M."/>
            <person name="Askin M."/>
            <person name="Barry K."/>
            <person name="Battaglia E."/>
            <person name="Bayram O."/>
            <person name="Benocci T."/>
            <person name="Braus-Stromeyer S.A."/>
            <person name="Caldana C."/>
            <person name="Canovas D."/>
            <person name="Cerqueira G.C."/>
            <person name="Chen F."/>
            <person name="Chen W."/>
            <person name="Choi C."/>
            <person name="Clum A."/>
            <person name="Dos Santos R.A."/>
            <person name="Damasio A.R."/>
            <person name="Diallinas G."/>
            <person name="Emri T."/>
            <person name="Fekete E."/>
            <person name="Flipphi M."/>
            <person name="Freyberg S."/>
            <person name="Gallo A."/>
            <person name="Gournas C."/>
            <person name="Habgood R."/>
            <person name="Hainaut M."/>
            <person name="Harispe M.L."/>
            <person name="Henrissat B."/>
            <person name="Hilden K.S."/>
            <person name="Hope R."/>
            <person name="Hossain A."/>
            <person name="Karabika E."/>
            <person name="Karaffa L."/>
            <person name="Karanyi Z."/>
            <person name="Krasevec N."/>
            <person name="Kuo A."/>
            <person name="Kusch H."/>
            <person name="LaButti K."/>
            <person name="Lagendijk E.L."/>
            <person name="Lapidus A."/>
            <person name="Levasseur A."/>
            <person name="Lindquist E."/>
            <person name="Lipzen A."/>
            <person name="Logrieco A.F."/>
            <person name="MacCabe A."/>
            <person name="Maekelae M.R."/>
            <person name="Malavazi I."/>
            <person name="Melin P."/>
            <person name="Meyer V."/>
            <person name="Mielnichuk N."/>
            <person name="Miskei M."/>
            <person name="Molnar A.P."/>
            <person name="Mule G."/>
            <person name="Ngan C.Y."/>
            <person name="Orejas M."/>
            <person name="Orosz E."/>
            <person name="Ouedraogo J.P."/>
            <person name="Overkamp K.M."/>
            <person name="Park H.-S."/>
            <person name="Perrone G."/>
            <person name="Piumi F."/>
            <person name="Punt P.J."/>
            <person name="Ram A.F."/>
            <person name="Ramon A."/>
            <person name="Rauscher S."/>
            <person name="Record E."/>
            <person name="Riano-Pachon D.M."/>
            <person name="Robert V."/>
            <person name="Roehrig J."/>
            <person name="Ruller R."/>
            <person name="Salamov A."/>
            <person name="Salih N.S."/>
            <person name="Samson R.A."/>
            <person name="Sandor E."/>
            <person name="Sanguinetti M."/>
            <person name="Schuetze T."/>
            <person name="Sepcic K."/>
            <person name="Shelest E."/>
            <person name="Sherlock G."/>
            <person name="Sophianopoulou V."/>
            <person name="Squina F.M."/>
            <person name="Sun H."/>
            <person name="Susca A."/>
            <person name="Todd R.B."/>
            <person name="Tsang A."/>
            <person name="Unkles S.E."/>
            <person name="van de Wiele N."/>
            <person name="van Rossen-Uffink D."/>
            <person name="Oliveira J.V."/>
            <person name="Vesth T.C."/>
            <person name="Visser J."/>
            <person name="Yu J.-H."/>
            <person name="Zhou M."/>
            <person name="Andersen M.R."/>
            <person name="Archer D.B."/>
            <person name="Baker S.E."/>
            <person name="Benoit I."/>
            <person name="Brakhage A.A."/>
            <person name="Braus G.H."/>
            <person name="Fischer R."/>
            <person name="Frisvad J.C."/>
            <person name="Goldman G.H."/>
            <person name="Houbraken J."/>
            <person name="Oakley B."/>
            <person name="Pocsi I."/>
            <person name="Scazzocchio C."/>
            <person name="Seiboth B."/>
            <person name="vanKuyk P.A."/>
            <person name="Wortman J."/>
            <person name="Dyer P.S."/>
            <person name="Grigoriev I.V."/>
        </authorList>
    </citation>
    <scope>NUCLEOTIDE SEQUENCE [LARGE SCALE GENOMIC DNA]</scope>
    <source>
        <strain evidence="5">CBS 516.65</strain>
    </source>
</reference>
<dbReference type="AlphaFoldDB" id="A0A1L9VKK8"/>
<organism evidence="4 5">
    <name type="scientific">Aspergillus glaucus CBS 516.65</name>
    <dbReference type="NCBI Taxonomy" id="1160497"/>
    <lineage>
        <taxon>Eukaryota</taxon>
        <taxon>Fungi</taxon>
        <taxon>Dikarya</taxon>
        <taxon>Ascomycota</taxon>
        <taxon>Pezizomycotina</taxon>
        <taxon>Eurotiomycetes</taxon>
        <taxon>Eurotiomycetidae</taxon>
        <taxon>Eurotiales</taxon>
        <taxon>Aspergillaceae</taxon>
        <taxon>Aspergillus</taxon>
        <taxon>Aspergillus subgen. Aspergillus</taxon>
    </lineage>
</organism>
<dbReference type="GO" id="GO:0008270">
    <property type="term" value="F:zinc ion binding"/>
    <property type="evidence" value="ECO:0007669"/>
    <property type="project" value="UniProtKB-KW"/>
</dbReference>
<keyword evidence="1" id="KW-0479">Metal-binding</keyword>
<feature type="compositionally biased region" description="Low complexity" evidence="2">
    <location>
        <begin position="522"/>
        <end position="544"/>
    </location>
</feature>
<evidence type="ECO:0000313" key="5">
    <source>
        <dbReference type="Proteomes" id="UP000184300"/>
    </source>
</evidence>
<evidence type="ECO:0000259" key="3">
    <source>
        <dbReference type="PROSITE" id="PS50157"/>
    </source>
</evidence>
<dbReference type="GeneID" id="34460534"/>
<evidence type="ECO:0000256" key="1">
    <source>
        <dbReference type="PROSITE-ProRule" id="PRU00042"/>
    </source>
</evidence>
<accession>A0A1L9VKK8</accession>
<feature type="compositionally biased region" description="Basic and acidic residues" evidence="2">
    <location>
        <begin position="135"/>
        <end position="144"/>
    </location>
</feature>
<dbReference type="InterPro" id="IPR013087">
    <property type="entry name" value="Znf_C2H2_type"/>
</dbReference>
<feature type="compositionally biased region" description="Polar residues" evidence="2">
    <location>
        <begin position="17"/>
        <end position="39"/>
    </location>
</feature>
<keyword evidence="1" id="KW-0862">Zinc</keyword>
<keyword evidence="1" id="KW-0863">Zinc-finger</keyword>
<proteinExistence type="predicted"/>
<feature type="region of interest" description="Disordered" evidence="2">
    <location>
        <begin position="135"/>
        <end position="169"/>
    </location>
</feature>